<name>A0ABP0UXV1_9BRYO</name>
<feature type="compositionally biased region" description="Basic and acidic residues" evidence="5">
    <location>
        <begin position="265"/>
        <end position="293"/>
    </location>
</feature>
<dbReference type="Pfam" id="PF15458">
    <property type="entry name" value="NTR2"/>
    <property type="match status" value="1"/>
</dbReference>
<accession>A0ABP0UXV1</accession>
<protein>
    <recommendedName>
        <fullName evidence="6">GCF C-terminal domain-containing protein</fullName>
    </recommendedName>
</protein>
<keyword evidence="8" id="KW-1185">Reference proteome</keyword>
<feature type="coiled-coil region" evidence="4">
    <location>
        <begin position="498"/>
        <end position="525"/>
    </location>
</feature>
<feature type="region of interest" description="Disordered" evidence="5">
    <location>
        <begin position="587"/>
        <end position="637"/>
    </location>
</feature>
<evidence type="ECO:0000256" key="4">
    <source>
        <dbReference type="SAM" id="Coils"/>
    </source>
</evidence>
<evidence type="ECO:0000313" key="8">
    <source>
        <dbReference type="Proteomes" id="UP001497512"/>
    </source>
</evidence>
<feature type="region of interest" description="Disordered" evidence="5">
    <location>
        <begin position="1"/>
        <end position="52"/>
    </location>
</feature>
<proteinExistence type="inferred from homology"/>
<evidence type="ECO:0000256" key="2">
    <source>
        <dbReference type="ARBA" id="ARBA00010801"/>
    </source>
</evidence>
<evidence type="ECO:0000256" key="3">
    <source>
        <dbReference type="ARBA" id="ARBA00023242"/>
    </source>
</evidence>
<feature type="compositionally biased region" description="Polar residues" evidence="5">
    <location>
        <begin position="325"/>
        <end position="337"/>
    </location>
</feature>
<dbReference type="EMBL" id="OZ019900">
    <property type="protein sequence ID" value="CAK9233208.1"/>
    <property type="molecule type" value="Genomic_DNA"/>
</dbReference>
<feature type="region of interest" description="Disordered" evidence="5">
    <location>
        <begin position="316"/>
        <end position="355"/>
    </location>
</feature>
<feature type="region of interest" description="Disordered" evidence="5">
    <location>
        <begin position="252"/>
        <end position="304"/>
    </location>
</feature>
<dbReference type="PANTHER" id="PTHR12214">
    <property type="entry name" value="GC-RICH SEQUENCE DNA-BINDING FACTOR"/>
    <property type="match status" value="1"/>
</dbReference>
<dbReference type="PANTHER" id="PTHR12214:SF0">
    <property type="entry name" value="LD29489P"/>
    <property type="match status" value="1"/>
</dbReference>
<comment type="similarity">
    <text evidence="2">Belongs to the GCF family.</text>
</comment>
<dbReference type="InterPro" id="IPR022783">
    <property type="entry name" value="GCFC_dom"/>
</dbReference>
<keyword evidence="4" id="KW-0175">Coiled coil</keyword>
<evidence type="ECO:0000259" key="6">
    <source>
        <dbReference type="Pfam" id="PF07842"/>
    </source>
</evidence>
<dbReference type="Proteomes" id="UP001497512">
    <property type="component" value="Chromosome 8"/>
</dbReference>
<comment type="subcellular location">
    <subcellularLocation>
        <location evidence="1">Nucleus</location>
    </subcellularLocation>
</comment>
<evidence type="ECO:0000313" key="7">
    <source>
        <dbReference type="EMBL" id="CAK9233208.1"/>
    </source>
</evidence>
<dbReference type="Pfam" id="PF07842">
    <property type="entry name" value="GCFC"/>
    <property type="match status" value="1"/>
</dbReference>
<feature type="compositionally biased region" description="Basic and acidic residues" evidence="5">
    <location>
        <begin position="587"/>
        <end position="606"/>
    </location>
</feature>
<feature type="compositionally biased region" description="Basic and acidic residues" evidence="5">
    <location>
        <begin position="22"/>
        <end position="33"/>
    </location>
</feature>
<feature type="region of interest" description="Disordered" evidence="5">
    <location>
        <begin position="68"/>
        <end position="106"/>
    </location>
</feature>
<reference evidence="7" key="1">
    <citation type="submission" date="2024-02" db="EMBL/GenBank/DDBJ databases">
        <authorList>
            <consortium name="ELIXIR-Norway"/>
            <consortium name="Elixir Norway"/>
        </authorList>
    </citation>
    <scope>NUCLEOTIDE SEQUENCE</scope>
</reference>
<evidence type="ECO:0000256" key="1">
    <source>
        <dbReference type="ARBA" id="ARBA00004123"/>
    </source>
</evidence>
<evidence type="ECO:0000256" key="5">
    <source>
        <dbReference type="SAM" id="MobiDB-lite"/>
    </source>
</evidence>
<sequence length="968" mass="105604">MMMKTKNWRRRVEDDDADGDEVEKPAVKGEKTGKSGAHNNSNKKKEKASLLKLQEKASGSKLLSFAVEDEEAAEGIGKQQQRSKSVGARVSVAKSGGQGGAAGVGLRAGLTKEVTVTTLSNVQPQAGEYTKEKLLELQRNTKSLGAPPKAPVESKPLEPVLVLKGLVKPSISKNGSASEEGRNGNAMSASVVVAEEEHVQERGFSDMKAKDDAESRLGLMGIGTGADSGGITHIPDAAVIAAAKARRNRLRQAQAAPDYIPVDGAEGRGKNRESGLVREQDDEIGKARDREEVESSEDEAEFQTRVAFLGDSVSGRQKQKGGVFQSVNETNANLGSQSEHRDEEEEDEDRRWEEEQLRKGFGKRVEDAAHRGRLVVPEAPSVQGDFKTGFVGGALPSVPAGSAGWGFGRSSMEALSVAQQAAAAMRILQENAHRLREGHETTKNNLFRTNESLSSSLTAVASLERSLAGANEKYLYMQELRDYVSVLCEFLQDKGPIIEELEEAMQRLHEERANALLERRAADNADELIEIEAAVSAAKAVLARGAGTATATAAAAAAIAAVQDGTSSAPKLDEFGRDVNLQKRLESKRRAQARERRLKRAAERRMAPNMDVASAGRIEGESSSEESESEERAYKSGRQEILQTAERVFGDASEDYSQLRNVKQRLETWKRDYGAAYHDAYMSLSAPAIFAPYVRLELLHWDPLYGSAGLDTMQWYALLFDYGMQVNGKKVEEDDADVNLIPKLVEKVALPVLHHEVAHCWDALSTEGSKHAVAAFQEMLIYVDVSSEPLQELLAAARTRMAEAVAALELPSWSLQVTAAVPRAGRFAAQQFGTSVRLLRNIGLWKDILALPVLEHLALDQLLSAKILVHLRTLLPTVHDAVVRTERVLTSLSGVWVGGSSAELSPKLAPFIEYLLSLTRAIEKRREGGASSDDTTALARRVKRLLVEVNEYDRARRLSKLFQLKEAL</sequence>
<keyword evidence="3" id="KW-0539">Nucleus</keyword>
<organism evidence="7 8">
    <name type="scientific">Sphagnum troendelagicum</name>
    <dbReference type="NCBI Taxonomy" id="128251"/>
    <lineage>
        <taxon>Eukaryota</taxon>
        <taxon>Viridiplantae</taxon>
        <taxon>Streptophyta</taxon>
        <taxon>Embryophyta</taxon>
        <taxon>Bryophyta</taxon>
        <taxon>Sphagnophytina</taxon>
        <taxon>Sphagnopsida</taxon>
        <taxon>Sphagnales</taxon>
        <taxon>Sphagnaceae</taxon>
        <taxon>Sphagnum</taxon>
    </lineage>
</organism>
<gene>
    <name evidence="7" type="ORF">CSSPTR1EN2_LOCUS21371</name>
</gene>
<feature type="domain" description="GCF C-terminal" evidence="6">
    <location>
        <begin position="659"/>
        <end position="864"/>
    </location>
</feature>
<dbReference type="InterPro" id="IPR028211">
    <property type="entry name" value="Ntr2"/>
</dbReference>
<dbReference type="InterPro" id="IPR012890">
    <property type="entry name" value="GCFC2-like"/>
</dbReference>